<proteinExistence type="predicted"/>
<name>A0A2H4YGV0_9CAUD</name>
<sequence>MIHTYDKNEHLREYRLLKSFFADDIYHILRSLDVMIAGGPSPPSLPTEK</sequence>
<reference evidence="1 2" key="1">
    <citation type="submission" date="2017-10" db="EMBL/GenBank/DDBJ databases">
        <title>Antibacterial composition for extension of chilled fish shelf life and decreasing of risk of food-borne infections, bacteriophage strains for its preparation.</title>
        <authorList>
            <person name="Zulkarneev E.R."/>
            <person name="Aleshkin A.V."/>
            <person name="Rubalsky O.V."/>
            <person name="Kiseleva I.A."/>
            <person name="Rubalskii E.O."/>
            <person name="Lebedev S.N."/>
        </authorList>
    </citation>
    <scope>NUCLEOTIDE SEQUENCE [LARGE SCALE GENOMIC DNA]</scope>
</reference>
<dbReference type="Proteomes" id="UP000241480">
    <property type="component" value="Segment"/>
</dbReference>
<evidence type="ECO:0000313" key="1">
    <source>
        <dbReference type="EMBL" id="AUE23391.1"/>
    </source>
</evidence>
<gene>
    <name evidence="1" type="ORF">Ro1_00186</name>
</gene>
<protein>
    <submittedName>
        <fullName evidence="1">Uncharacterized protein</fullName>
    </submittedName>
</protein>
<organism evidence="1 2">
    <name type="scientific">Raoultella phage Ro1</name>
    <dbReference type="NCBI Taxonomy" id="2053702"/>
    <lineage>
        <taxon>Viruses</taxon>
        <taxon>Duplodnaviria</taxon>
        <taxon>Heunggongvirae</taxon>
        <taxon>Uroviricota</taxon>
        <taxon>Caudoviricetes</taxon>
        <taxon>Vequintavirinae</taxon>
        <taxon>Mydovirus</taxon>
        <taxon>Mydovirus Ro1</taxon>
    </lineage>
</organism>
<accession>A0A2H4YGV0</accession>
<evidence type="ECO:0000313" key="2">
    <source>
        <dbReference type="Proteomes" id="UP000241480"/>
    </source>
</evidence>
<dbReference type="EMBL" id="MG250486">
    <property type="protein sequence ID" value="AUE23391.1"/>
    <property type="molecule type" value="Genomic_DNA"/>
</dbReference>
<keyword evidence="2" id="KW-1185">Reference proteome</keyword>